<gene>
    <name evidence="1" type="ORF">L6452_22421</name>
</gene>
<name>A0ACB9AYX5_ARCLA</name>
<dbReference type="EMBL" id="CM042053">
    <property type="protein sequence ID" value="KAI3715439.1"/>
    <property type="molecule type" value="Genomic_DNA"/>
</dbReference>
<accession>A0ACB9AYX5</accession>
<evidence type="ECO:0000313" key="2">
    <source>
        <dbReference type="Proteomes" id="UP001055879"/>
    </source>
</evidence>
<protein>
    <submittedName>
        <fullName evidence="1">Uncharacterized protein</fullName>
    </submittedName>
</protein>
<evidence type="ECO:0000313" key="1">
    <source>
        <dbReference type="EMBL" id="KAI3715439.1"/>
    </source>
</evidence>
<proteinExistence type="predicted"/>
<dbReference type="Proteomes" id="UP001055879">
    <property type="component" value="Linkage Group LG07"/>
</dbReference>
<comment type="caution">
    <text evidence="1">The sequence shown here is derived from an EMBL/GenBank/DDBJ whole genome shotgun (WGS) entry which is preliminary data.</text>
</comment>
<reference evidence="2" key="1">
    <citation type="journal article" date="2022" name="Mol. Ecol. Resour.">
        <title>The genomes of chicory, endive, great burdock and yacon provide insights into Asteraceae palaeo-polyploidization history and plant inulin production.</title>
        <authorList>
            <person name="Fan W."/>
            <person name="Wang S."/>
            <person name="Wang H."/>
            <person name="Wang A."/>
            <person name="Jiang F."/>
            <person name="Liu H."/>
            <person name="Zhao H."/>
            <person name="Xu D."/>
            <person name="Zhang Y."/>
        </authorList>
    </citation>
    <scope>NUCLEOTIDE SEQUENCE [LARGE SCALE GENOMIC DNA]</scope>
    <source>
        <strain evidence="2">cv. Niubang</strain>
    </source>
</reference>
<keyword evidence="2" id="KW-1185">Reference proteome</keyword>
<reference evidence="1 2" key="2">
    <citation type="journal article" date="2022" name="Mol. Ecol. Resour.">
        <title>The genomes of chicory, endive, great burdock and yacon provide insights into Asteraceae paleo-polyploidization history and plant inulin production.</title>
        <authorList>
            <person name="Fan W."/>
            <person name="Wang S."/>
            <person name="Wang H."/>
            <person name="Wang A."/>
            <person name="Jiang F."/>
            <person name="Liu H."/>
            <person name="Zhao H."/>
            <person name="Xu D."/>
            <person name="Zhang Y."/>
        </authorList>
    </citation>
    <scope>NUCLEOTIDE SEQUENCE [LARGE SCALE GENOMIC DNA]</scope>
    <source>
        <strain evidence="2">cv. Niubang</strain>
    </source>
</reference>
<organism evidence="1 2">
    <name type="scientific">Arctium lappa</name>
    <name type="common">Greater burdock</name>
    <name type="synonym">Lappa major</name>
    <dbReference type="NCBI Taxonomy" id="4217"/>
    <lineage>
        <taxon>Eukaryota</taxon>
        <taxon>Viridiplantae</taxon>
        <taxon>Streptophyta</taxon>
        <taxon>Embryophyta</taxon>
        <taxon>Tracheophyta</taxon>
        <taxon>Spermatophyta</taxon>
        <taxon>Magnoliopsida</taxon>
        <taxon>eudicotyledons</taxon>
        <taxon>Gunneridae</taxon>
        <taxon>Pentapetalae</taxon>
        <taxon>asterids</taxon>
        <taxon>campanulids</taxon>
        <taxon>Asterales</taxon>
        <taxon>Asteraceae</taxon>
        <taxon>Carduoideae</taxon>
        <taxon>Cardueae</taxon>
        <taxon>Arctiinae</taxon>
        <taxon>Arctium</taxon>
    </lineage>
</organism>
<sequence>MELKKTTKEVAYSLELLESLTEKLNQKTTNEEGLVEERDSLQSIRILSQRIRVTEQLHNEMKDWYKKTKDKDEQDRIDNELAFRNIKRVMMIVSDTLNVSEMLGLQFVNCCEDSMNRVSKVSCEINFVKDWVKRKNSAMVEVKEYVETLTIQF</sequence>